<keyword evidence="1" id="KW-1133">Transmembrane helix</keyword>
<name>A0A0C5WFB3_9FLAO</name>
<accession>A0A0C5WFB3</accession>
<protein>
    <recommendedName>
        <fullName evidence="4">Riboflavin synthase subunit beta</fullName>
    </recommendedName>
</protein>
<keyword evidence="1" id="KW-0472">Membrane</keyword>
<evidence type="ECO:0008006" key="4">
    <source>
        <dbReference type="Google" id="ProtNLM"/>
    </source>
</evidence>
<keyword evidence="3" id="KW-1185">Reference proteome</keyword>
<dbReference type="AlphaFoldDB" id="A0A0C5WFB3"/>
<gene>
    <name evidence="2" type="ORF">AW14_08710</name>
</gene>
<dbReference type="EMBL" id="CP007202">
    <property type="protein sequence ID" value="AJR04892.1"/>
    <property type="molecule type" value="Genomic_DNA"/>
</dbReference>
<evidence type="ECO:0000313" key="3">
    <source>
        <dbReference type="Proteomes" id="UP000032229"/>
    </source>
</evidence>
<sequence length="76" mass="9089">MFNQRKNKTFNYQPRFQKKSETENFSETSEKPDFISKWKGENYSTRKVKGVMSLKTLLLILVLLLICMYILDSKFN</sequence>
<dbReference type="STRING" id="1454006.AW14_08710"/>
<dbReference type="Proteomes" id="UP000032229">
    <property type="component" value="Chromosome"/>
</dbReference>
<organism evidence="2 3">
    <name type="scientific">Siansivirga zeaxanthinifaciens CC-SAMT-1</name>
    <dbReference type="NCBI Taxonomy" id="1454006"/>
    <lineage>
        <taxon>Bacteria</taxon>
        <taxon>Pseudomonadati</taxon>
        <taxon>Bacteroidota</taxon>
        <taxon>Flavobacteriia</taxon>
        <taxon>Flavobacteriales</taxon>
        <taxon>Flavobacteriaceae</taxon>
        <taxon>Siansivirga</taxon>
    </lineage>
</organism>
<dbReference type="KEGG" id="sze:AW14_08710"/>
<keyword evidence="1" id="KW-0812">Transmembrane</keyword>
<proteinExistence type="predicted"/>
<dbReference type="HOGENOM" id="CLU_2652479_0_0_10"/>
<reference evidence="2 3" key="1">
    <citation type="submission" date="2014-02" db="EMBL/GenBank/DDBJ databases">
        <authorList>
            <person name="Young C.-C."/>
            <person name="Hameed A."/>
            <person name="Huang H.-C."/>
            <person name="Shahina M."/>
        </authorList>
    </citation>
    <scope>NUCLEOTIDE SEQUENCE [LARGE SCALE GENOMIC DNA]</scope>
    <source>
        <strain evidence="2 3">CC-SAMT-1</strain>
    </source>
</reference>
<evidence type="ECO:0000313" key="2">
    <source>
        <dbReference type="EMBL" id="AJR04892.1"/>
    </source>
</evidence>
<feature type="transmembrane region" description="Helical" evidence="1">
    <location>
        <begin position="52"/>
        <end position="71"/>
    </location>
</feature>
<evidence type="ECO:0000256" key="1">
    <source>
        <dbReference type="SAM" id="Phobius"/>
    </source>
</evidence>